<dbReference type="VEuPathDB" id="VectorBase:RPRC002812"/>
<evidence type="ECO:0000313" key="3">
    <source>
        <dbReference type="Proteomes" id="UP000015103"/>
    </source>
</evidence>
<dbReference type="Gene3D" id="3.30.160.20">
    <property type="match status" value="1"/>
</dbReference>
<dbReference type="Proteomes" id="UP000015103">
    <property type="component" value="Unassembled WGS sequence"/>
</dbReference>
<sequence length="206" mass="22462">MTGESISFSKKIAKHQAALEALINVQKYTGNRDLENFIRSYVCGGASILCLKSIFPGQEKIDFQYEGIEGRRRSRSRARSCSRSRARSRSRAKSSSRCGNEGQRRSRSCSRARGRSPFRGSDKFGGGCQMACAPMGETNAVKCLEEECKLSGIPAPEYSPHFQGRTGELVVVAKLGPFTSKGTGKTRESAKQAAAAALIDSFFDDN</sequence>
<accession>T1HFJ0</accession>
<keyword evidence="3" id="KW-1185">Reference proteome</keyword>
<dbReference type="EMBL" id="ACPB03010166">
    <property type="status" value="NOT_ANNOTATED_CDS"/>
    <property type="molecule type" value="Genomic_DNA"/>
</dbReference>
<dbReference type="CDD" id="cd00048">
    <property type="entry name" value="DSRM_SF"/>
    <property type="match status" value="1"/>
</dbReference>
<organism evidence="2 3">
    <name type="scientific">Rhodnius prolixus</name>
    <name type="common">Triatomid bug</name>
    <dbReference type="NCBI Taxonomy" id="13249"/>
    <lineage>
        <taxon>Eukaryota</taxon>
        <taxon>Metazoa</taxon>
        <taxon>Ecdysozoa</taxon>
        <taxon>Arthropoda</taxon>
        <taxon>Hexapoda</taxon>
        <taxon>Insecta</taxon>
        <taxon>Pterygota</taxon>
        <taxon>Neoptera</taxon>
        <taxon>Paraneoptera</taxon>
        <taxon>Hemiptera</taxon>
        <taxon>Heteroptera</taxon>
        <taxon>Panheteroptera</taxon>
        <taxon>Cimicomorpha</taxon>
        <taxon>Reduviidae</taxon>
        <taxon>Triatominae</taxon>
        <taxon>Rhodnius</taxon>
    </lineage>
</organism>
<feature type="region of interest" description="Disordered" evidence="1">
    <location>
        <begin position="74"/>
        <end position="117"/>
    </location>
</feature>
<reference evidence="2" key="1">
    <citation type="submission" date="2015-05" db="UniProtKB">
        <authorList>
            <consortium name="EnsemblMetazoa"/>
        </authorList>
    </citation>
    <scope>IDENTIFICATION</scope>
</reference>
<proteinExistence type="predicted"/>
<dbReference type="SUPFAM" id="SSF54768">
    <property type="entry name" value="dsRNA-binding domain-like"/>
    <property type="match status" value="1"/>
</dbReference>
<dbReference type="EnsemblMetazoa" id="RPRC002812-RA">
    <property type="protein sequence ID" value="RPRC002812-PA"/>
    <property type="gene ID" value="RPRC002812"/>
</dbReference>
<evidence type="ECO:0000313" key="2">
    <source>
        <dbReference type="EnsemblMetazoa" id="RPRC002812-PA"/>
    </source>
</evidence>
<dbReference type="AlphaFoldDB" id="T1HFJ0"/>
<evidence type="ECO:0000256" key="1">
    <source>
        <dbReference type="SAM" id="MobiDB-lite"/>
    </source>
</evidence>
<name>T1HFJ0_RHOPR</name>
<feature type="compositionally biased region" description="Basic residues" evidence="1">
    <location>
        <begin position="74"/>
        <end position="94"/>
    </location>
</feature>
<feature type="compositionally biased region" description="Basic residues" evidence="1">
    <location>
        <begin position="105"/>
        <end position="116"/>
    </location>
</feature>
<protein>
    <recommendedName>
        <fullName evidence="4">DRBM domain-containing protein</fullName>
    </recommendedName>
</protein>
<dbReference type="InParanoid" id="T1HFJ0"/>
<evidence type="ECO:0008006" key="4">
    <source>
        <dbReference type="Google" id="ProtNLM"/>
    </source>
</evidence>
<dbReference type="HOGENOM" id="CLU_1333411_0_0_1"/>